<dbReference type="AlphaFoldDB" id="A0A1H3MV80"/>
<protein>
    <submittedName>
        <fullName evidence="1">Uncharacterized protein</fullName>
    </submittedName>
</protein>
<dbReference type="Proteomes" id="UP000199035">
    <property type="component" value="Unassembled WGS sequence"/>
</dbReference>
<accession>A0A1H3MV80</accession>
<keyword evidence="2" id="KW-1185">Reference proteome</keyword>
<name>A0A1H3MV80_9GAMM</name>
<sequence length="84" mass="9538">MSNQYLIDESDKEREIANVAARVLQECFIEAKQNGPVLYVENDVLVSTAPNGEPTVVKHLYGRNPAHRVVNRGTFKIKKRQVED</sequence>
<proteinExistence type="predicted"/>
<gene>
    <name evidence="1" type="ORF">SAMN05421643_1321</name>
</gene>
<evidence type="ECO:0000313" key="1">
    <source>
        <dbReference type="EMBL" id="SDY80486.1"/>
    </source>
</evidence>
<evidence type="ECO:0000313" key="2">
    <source>
        <dbReference type="Proteomes" id="UP000199035"/>
    </source>
</evidence>
<organism evidence="1 2">
    <name type="scientific">Acinetobacter kyonggiensis</name>
    <dbReference type="NCBI Taxonomy" id="595670"/>
    <lineage>
        <taxon>Bacteria</taxon>
        <taxon>Pseudomonadati</taxon>
        <taxon>Pseudomonadota</taxon>
        <taxon>Gammaproteobacteria</taxon>
        <taxon>Moraxellales</taxon>
        <taxon>Moraxellaceae</taxon>
        <taxon>Acinetobacter</taxon>
    </lineage>
</organism>
<dbReference type="RefSeq" id="WP_092692505.1">
    <property type="nucleotide sequence ID" value="NZ_FNPK01000032.1"/>
</dbReference>
<dbReference type="EMBL" id="FNPK01000032">
    <property type="protein sequence ID" value="SDY80486.1"/>
    <property type="molecule type" value="Genomic_DNA"/>
</dbReference>
<reference evidence="2" key="1">
    <citation type="submission" date="2016-10" db="EMBL/GenBank/DDBJ databases">
        <authorList>
            <person name="Varghese N."/>
            <person name="Submissions S."/>
        </authorList>
    </citation>
    <scope>NUCLEOTIDE SEQUENCE [LARGE SCALE GENOMIC DNA]</scope>
    <source>
        <strain evidence="2">ANC 5109</strain>
    </source>
</reference>